<name>A0ABR2KNC9_9EUKA</name>
<feature type="compositionally biased region" description="Low complexity" evidence="1">
    <location>
        <begin position="196"/>
        <end position="206"/>
    </location>
</feature>
<dbReference type="PANTHER" id="PTHR45614:SF253">
    <property type="entry name" value="CHROMOSOME UNDETERMINED SCAFFOLD_38, WHOLE GENOME SHOTGUN SEQUENCE"/>
    <property type="match status" value="1"/>
</dbReference>
<evidence type="ECO:0000259" key="2">
    <source>
        <dbReference type="PROSITE" id="PS50090"/>
    </source>
</evidence>
<feature type="domain" description="HTH myb-type" evidence="3">
    <location>
        <begin position="139"/>
        <end position="188"/>
    </location>
</feature>
<reference evidence="4 5" key="1">
    <citation type="submission" date="2024-04" db="EMBL/GenBank/DDBJ databases">
        <title>Tritrichomonas musculus Genome.</title>
        <authorList>
            <person name="Alves-Ferreira E."/>
            <person name="Grigg M."/>
            <person name="Lorenzi H."/>
            <person name="Galac M."/>
        </authorList>
    </citation>
    <scope>NUCLEOTIDE SEQUENCE [LARGE SCALE GENOMIC DNA]</scope>
    <source>
        <strain evidence="4 5">EAF2021</strain>
    </source>
</reference>
<dbReference type="PROSITE" id="PS50090">
    <property type="entry name" value="MYB_LIKE"/>
    <property type="match status" value="2"/>
</dbReference>
<evidence type="ECO:0000256" key="1">
    <source>
        <dbReference type="SAM" id="MobiDB-lite"/>
    </source>
</evidence>
<dbReference type="InterPro" id="IPR001005">
    <property type="entry name" value="SANT/Myb"/>
</dbReference>
<organism evidence="4 5">
    <name type="scientific">Tritrichomonas musculus</name>
    <dbReference type="NCBI Taxonomy" id="1915356"/>
    <lineage>
        <taxon>Eukaryota</taxon>
        <taxon>Metamonada</taxon>
        <taxon>Parabasalia</taxon>
        <taxon>Tritrichomonadida</taxon>
        <taxon>Tritrichomonadidae</taxon>
        <taxon>Tritrichomonas</taxon>
    </lineage>
</organism>
<dbReference type="InterPro" id="IPR017930">
    <property type="entry name" value="Myb_dom"/>
</dbReference>
<gene>
    <name evidence="4" type="ORF">M9Y10_029808</name>
</gene>
<feature type="domain" description="Myb-like" evidence="2">
    <location>
        <begin position="134"/>
        <end position="184"/>
    </location>
</feature>
<evidence type="ECO:0000313" key="4">
    <source>
        <dbReference type="EMBL" id="KAK8892571.1"/>
    </source>
</evidence>
<comment type="caution">
    <text evidence="4">The sequence shown here is derived from an EMBL/GenBank/DDBJ whole genome shotgun (WGS) entry which is preliminary data.</text>
</comment>
<dbReference type="Pfam" id="PF00249">
    <property type="entry name" value="Myb_DNA-binding"/>
    <property type="match status" value="2"/>
</dbReference>
<keyword evidence="5" id="KW-1185">Reference proteome</keyword>
<dbReference type="SUPFAM" id="SSF46689">
    <property type="entry name" value="Homeodomain-like"/>
    <property type="match status" value="1"/>
</dbReference>
<feature type="domain" description="Myb-like" evidence="2">
    <location>
        <begin position="87"/>
        <end position="133"/>
    </location>
</feature>
<dbReference type="CDD" id="cd00167">
    <property type="entry name" value="SANT"/>
    <property type="match status" value="2"/>
</dbReference>
<accession>A0ABR2KNC9</accession>
<dbReference type="PROSITE" id="PS51294">
    <property type="entry name" value="HTH_MYB"/>
    <property type="match status" value="2"/>
</dbReference>
<sequence length="254" mass="30175">MLITPMYTGLKLQISGQSIQEFGQERDNREAFAQHNFNLSNKIQFSNNKVEKVKPSKNVLLRHIPNDVLFQKQNQIHEMNKVAQKYRIPFTPDEDEKLKHLANKYGTRSWSLISTYLEGRTPKQCRDRYSNYLFPGFFKGEWTNEEDCLLFKLYNEFGPKWSKIKKSFPDRSSNSIKNRWNYFLCKQEKIPEEKMISTSSSFSSSQPKEEKSLQKEKEEEKNIEVDSFLDDENGIIDIQENEFIDFNDDWLAFY</sequence>
<evidence type="ECO:0008006" key="6">
    <source>
        <dbReference type="Google" id="ProtNLM"/>
    </source>
</evidence>
<dbReference type="EMBL" id="JAPFFF010000004">
    <property type="protein sequence ID" value="KAK8892571.1"/>
    <property type="molecule type" value="Genomic_DNA"/>
</dbReference>
<dbReference type="InterPro" id="IPR050560">
    <property type="entry name" value="MYB_TF"/>
</dbReference>
<feature type="compositionally biased region" description="Basic and acidic residues" evidence="1">
    <location>
        <begin position="207"/>
        <end position="224"/>
    </location>
</feature>
<dbReference type="InterPro" id="IPR009057">
    <property type="entry name" value="Homeodomain-like_sf"/>
</dbReference>
<evidence type="ECO:0000313" key="5">
    <source>
        <dbReference type="Proteomes" id="UP001470230"/>
    </source>
</evidence>
<dbReference type="Proteomes" id="UP001470230">
    <property type="component" value="Unassembled WGS sequence"/>
</dbReference>
<protein>
    <recommendedName>
        <fullName evidence="6">Myb-like DNA-binding domain containing protein</fullName>
    </recommendedName>
</protein>
<feature type="region of interest" description="Disordered" evidence="1">
    <location>
        <begin position="196"/>
        <end position="226"/>
    </location>
</feature>
<proteinExistence type="predicted"/>
<dbReference type="SMART" id="SM00717">
    <property type="entry name" value="SANT"/>
    <property type="match status" value="2"/>
</dbReference>
<evidence type="ECO:0000259" key="3">
    <source>
        <dbReference type="PROSITE" id="PS51294"/>
    </source>
</evidence>
<dbReference type="PANTHER" id="PTHR45614">
    <property type="entry name" value="MYB PROTEIN-RELATED"/>
    <property type="match status" value="1"/>
</dbReference>
<feature type="domain" description="HTH myb-type" evidence="3">
    <location>
        <begin position="89"/>
        <end position="137"/>
    </location>
</feature>
<dbReference type="Gene3D" id="1.10.10.60">
    <property type="entry name" value="Homeodomain-like"/>
    <property type="match status" value="2"/>
</dbReference>